<keyword evidence="1" id="KW-1133">Transmembrane helix</keyword>
<name>A0A0V8J7U5_9BACL</name>
<dbReference type="RefSeq" id="WP_061972062.1">
    <property type="nucleotide sequence ID" value="NZ_FMAV01000002.1"/>
</dbReference>
<dbReference type="EMBL" id="LNQN01000002">
    <property type="protein sequence ID" value="KSU83266.1"/>
    <property type="molecule type" value="Genomic_DNA"/>
</dbReference>
<feature type="transmembrane region" description="Helical" evidence="1">
    <location>
        <begin position="60"/>
        <end position="85"/>
    </location>
</feature>
<proteinExistence type="predicted"/>
<evidence type="ECO:0000313" key="2">
    <source>
        <dbReference type="EMBL" id="KSU83266.1"/>
    </source>
</evidence>
<feature type="transmembrane region" description="Helical" evidence="1">
    <location>
        <begin position="24"/>
        <end position="48"/>
    </location>
</feature>
<dbReference type="AlphaFoldDB" id="A0A0V8J7U5"/>
<keyword evidence="1" id="KW-0812">Transmembrane</keyword>
<evidence type="ECO:0000256" key="1">
    <source>
        <dbReference type="SAM" id="Phobius"/>
    </source>
</evidence>
<evidence type="ECO:0000313" key="3">
    <source>
        <dbReference type="Proteomes" id="UP000054099"/>
    </source>
</evidence>
<gene>
    <name evidence="2" type="ORF">AS030_11860</name>
</gene>
<keyword evidence="1" id="KW-0472">Membrane</keyword>
<dbReference type="Proteomes" id="UP000054099">
    <property type="component" value="Unassembled WGS sequence"/>
</dbReference>
<dbReference type="OrthoDB" id="2182676at2"/>
<keyword evidence="3" id="KW-1185">Reference proteome</keyword>
<protein>
    <submittedName>
        <fullName evidence="2">Uncharacterized protein</fullName>
    </submittedName>
</protein>
<feature type="transmembrane region" description="Helical" evidence="1">
    <location>
        <begin position="91"/>
        <end position="113"/>
    </location>
</feature>
<accession>A0A0V8J7U5</accession>
<reference evidence="2 3" key="1">
    <citation type="journal article" date="2014" name="Antonie Van Leeuwenhoek">
        <title>Fictibacillus enclensis sp. nov., isolated from marine sediment.</title>
        <authorList>
            <person name="Dastager S.G."/>
            <person name="Mawlankar R."/>
            <person name="Srinivasan K."/>
            <person name="Tang S.K."/>
            <person name="Lee J.C."/>
            <person name="Ramana V.V."/>
            <person name="Shouche Y.S."/>
        </authorList>
    </citation>
    <scope>NUCLEOTIDE SEQUENCE [LARGE SCALE GENOMIC DNA]</scope>
    <source>
        <strain evidence="2 3">NIO-1003</strain>
    </source>
</reference>
<organism evidence="2 3">
    <name type="scientific">Fictibacillus enclensis</name>
    <dbReference type="NCBI Taxonomy" id="1017270"/>
    <lineage>
        <taxon>Bacteria</taxon>
        <taxon>Bacillati</taxon>
        <taxon>Bacillota</taxon>
        <taxon>Bacilli</taxon>
        <taxon>Bacillales</taxon>
        <taxon>Fictibacillaceae</taxon>
        <taxon>Fictibacillus</taxon>
    </lineage>
</organism>
<sequence length="129" mass="14488">MGICGILLYADYHFLLTASGAFRITAALLLLFLFCYSQTVLFFFPVFVHYELDLFGYIKTAFLIGMMNLHTVFFMAVGLGALVYLQISYPGFLPFFGAVSPAILIMAGGCYGFNRMKRLQLSRTEPGHR</sequence>
<comment type="caution">
    <text evidence="2">The sequence shown here is derived from an EMBL/GenBank/DDBJ whole genome shotgun (WGS) entry which is preliminary data.</text>
</comment>